<dbReference type="GO" id="GO:0001945">
    <property type="term" value="P:lymph vessel development"/>
    <property type="evidence" value="ECO:0007669"/>
    <property type="project" value="UniProtKB-ARBA"/>
</dbReference>
<name>A0AAN8H2D9_9TELE</name>
<evidence type="ECO:0000256" key="2">
    <source>
        <dbReference type="ARBA" id="ARBA00022490"/>
    </source>
</evidence>
<dbReference type="PANTHER" id="PTHR45767:SF3">
    <property type="entry name" value="FORKHEAD BOX PROTEIN O4"/>
    <property type="match status" value="1"/>
</dbReference>
<evidence type="ECO:0000256" key="5">
    <source>
        <dbReference type="ARBA" id="ARBA00023163"/>
    </source>
</evidence>
<feature type="compositionally biased region" description="Polar residues" evidence="8">
    <location>
        <begin position="272"/>
        <end position="284"/>
    </location>
</feature>
<evidence type="ECO:0000256" key="7">
    <source>
        <dbReference type="PROSITE-ProRule" id="PRU00089"/>
    </source>
</evidence>
<dbReference type="GO" id="GO:0005634">
    <property type="term" value="C:nucleus"/>
    <property type="evidence" value="ECO:0007669"/>
    <property type="project" value="UniProtKB-SubCell"/>
</dbReference>
<keyword evidence="6 7" id="KW-0539">Nucleus</keyword>
<dbReference type="InterPro" id="IPR001766">
    <property type="entry name" value="Fork_head_dom"/>
</dbReference>
<accession>A0AAN8H2D9</accession>
<dbReference type="PROSITE" id="PS00658">
    <property type="entry name" value="FORK_HEAD_2"/>
    <property type="match status" value="1"/>
</dbReference>
<keyword evidence="2" id="KW-0963">Cytoplasm</keyword>
<feature type="compositionally biased region" description="Polar residues" evidence="8">
    <location>
        <begin position="240"/>
        <end position="260"/>
    </location>
</feature>
<evidence type="ECO:0000313" key="11">
    <source>
        <dbReference type="Proteomes" id="UP001335648"/>
    </source>
</evidence>
<keyword evidence="4 7" id="KW-0238">DNA-binding</keyword>
<keyword evidence="5" id="KW-0804">Transcription</keyword>
<keyword evidence="3" id="KW-0805">Transcription regulation</keyword>
<reference evidence="10 11" key="1">
    <citation type="journal article" date="2023" name="Mol. Biol. Evol.">
        <title>Genomics of Secondarily Temperate Adaptation in the Only Non-Antarctic Icefish.</title>
        <authorList>
            <person name="Rivera-Colon A.G."/>
            <person name="Rayamajhi N."/>
            <person name="Minhas B.F."/>
            <person name="Madrigal G."/>
            <person name="Bilyk K.T."/>
            <person name="Yoon V."/>
            <person name="Hune M."/>
            <person name="Gregory S."/>
            <person name="Cheng C.H.C."/>
            <person name="Catchen J.M."/>
        </authorList>
    </citation>
    <scope>NUCLEOTIDE SEQUENCE [LARGE SCALE GENOMIC DNA]</scope>
    <source>
        <strain evidence="10">JC2023a</strain>
    </source>
</reference>
<dbReference type="SMART" id="SM00339">
    <property type="entry name" value="FH"/>
    <property type="match status" value="1"/>
</dbReference>
<dbReference type="AlphaFoldDB" id="A0AAN8H2D9"/>
<dbReference type="EMBL" id="JAULUE010002053">
    <property type="protein sequence ID" value="KAK5896919.1"/>
    <property type="molecule type" value="Genomic_DNA"/>
</dbReference>
<dbReference type="PRINTS" id="PR00053">
    <property type="entry name" value="FORKHEAD"/>
</dbReference>
<dbReference type="CDD" id="cd20062">
    <property type="entry name" value="FH_FOXO4"/>
    <property type="match status" value="1"/>
</dbReference>
<comment type="caution">
    <text evidence="10">The sequence shown here is derived from an EMBL/GenBank/DDBJ whole genome shotgun (WGS) entry which is preliminary data.</text>
</comment>
<keyword evidence="11" id="KW-1185">Reference proteome</keyword>
<feature type="compositionally biased region" description="Basic residues" evidence="8">
    <location>
        <begin position="201"/>
        <end position="211"/>
    </location>
</feature>
<dbReference type="PROSITE" id="PS50039">
    <property type="entry name" value="FORK_HEAD_3"/>
    <property type="match status" value="1"/>
</dbReference>
<proteinExistence type="predicted"/>
<dbReference type="GO" id="GO:0005737">
    <property type="term" value="C:cytoplasm"/>
    <property type="evidence" value="ECO:0007669"/>
    <property type="project" value="UniProtKB-SubCell"/>
</dbReference>
<evidence type="ECO:0000256" key="3">
    <source>
        <dbReference type="ARBA" id="ARBA00023015"/>
    </source>
</evidence>
<evidence type="ECO:0000313" key="10">
    <source>
        <dbReference type="EMBL" id="KAK5896919.1"/>
    </source>
</evidence>
<comment type="subcellular location">
    <subcellularLocation>
        <location evidence="1">Cytoplasm</location>
    </subcellularLocation>
    <subcellularLocation>
        <location evidence="7">Nucleus</location>
    </subcellularLocation>
</comment>
<feature type="region of interest" description="Disordered" evidence="8">
    <location>
        <begin position="1"/>
        <end position="96"/>
    </location>
</feature>
<dbReference type="GO" id="GO:0000978">
    <property type="term" value="F:RNA polymerase II cis-regulatory region sequence-specific DNA binding"/>
    <property type="evidence" value="ECO:0007669"/>
    <property type="project" value="TreeGrafter"/>
</dbReference>
<dbReference type="InterPro" id="IPR047409">
    <property type="entry name" value="FH_FOXO4"/>
</dbReference>
<dbReference type="SUPFAM" id="SSF46785">
    <property type="entry name" value="Winged helix' DNA-binding domain"/>
    <property type="match status" value="1"/>
</dbReference>
<dbReference type="InterPro" id="IPR036388">
    <property type="entry name" value="WH-like_DNA-bd_sf"/>
</dbReference>
<dbReference type="Proteomes" id="UP001335648">
    <property type="component" value="Unassembled WGS sequence"/>
</dbReference>
<feature type="compositionally biased region" description="Gly residues" evidence="8">
    <location>
        <begin position="217"/>
        <end position="236"/>
    </location>
</feature>
<evidence type="ECO:0000256" key="6">
    <source>
        <dbReference type="ARBA" id="ARBA00023242"/>
    </source>
</evidence>
<protein>
    <recommendedName>
        <fullName evidence="9">Fork-head domain-containing protein</fullName>
    </recommendedName>
</protein>
<organism evidence="10 11">
    <name type="scientific">Champsocephalus esox</name>
    <name type="common">pike icefish</name>
    <dbReference type="NCBI Taxonomy" id="159716"/>
    <lineage>
        <taxon>Eukaryota</taxon>
        <taxon>Metazoa</taxon>
        <taxon>Chordata</taxon>
        <taxon>Craniata</taxon>
        <taxon>Vertebrata</taxon>
        <taxon>Euteleostomi</taxon>
        <taxon>Actinopterygii</taxon>
        <taxon>Neopterygii</taxon>
        <taxon>Teleostei</taxon>
        <taxon>Neoteleostei</taxon>
        <taxon>Acanthomorphata</taxon>
        <taxon>Eupercaria</taxon>
        <taxon>Perciformes</taxon>
        <taxon>Notothenioidei</taxon>
        <taxon>Channichthyidae</taxon>
        <taxon>Champsocephalus</taxon>
    </lineage>
</organism>
<dbReference type="Gene3D" id="1.10.10.10">
    <property type="entry name" value="Winged helix-like DNA-binding domain superfamily/Winged helix DNA-binding domain"/>
    <property type="match status" value="1"/>
</dbReference>
<sequence>MEDSSVPPIDPDFEPQSRPRSCTWPLPRPDISAVKPEGADGSESSAGTPPGDEDKPEPQQITSEPEKALEAAGAEGGAAAGGGGATPRKGSSRRNAWGNQSYADLISQAIENSPEKRLTLAQVYEWMVKTVPYFRDKGDSNSSAGWKNSIRHNLSLHNKFLRVHNESTGKSSWWMLNPEGGKTGKAPRRRAASMDNSSKLLKSRMRAKQTKKQAGAAGLGGAGGGLQGDGSTGSGGADSPNSSQQFPKWGVNSGSPSSRGSLDDSDMWTTFRPRTSSNASTLSGRLSPIAPGHEDDDNLPEDSLLGRYSSSSLTPTLTETLMEELDLIDGLTLMTGQQGGASPSTAPPGPSHPAALRLHPAAPRLQLLLLQPVAAVQPPAGSPPSQRDPGLSVWQQGAVILQQLPLQPHVQLRLSWGRPLHQPCSFQPGGAAHLRLPPLPVT</sequence>
<dbReference type="FunFam" id="1.10.10.10:FF:000032">
    <property type="entry name" value="Forkhead box protein O4"/>
    <property type="match status" value="1"/>
</dbReference>
<dbReference type="InterPro" id="IPR030456">
    <property type="entry name" value="TF_fork_head_CS_2"/>
</dbReference>
<evidence type="ECO:0000256" key="4">
    <source>
        <dbReference type="ARBA" id="ARBA00023125"/>
    </source>
</evidence>
<dbReference type="PANTHER" id="PTHR45767">
    <property type="entry name" value="FORKHEAD BOX PROTEIN O"/>
    <property type="match status" value="1"/>
</dbReference>
<feature type="domain" description="Fork-head" evidence="9">
    <location>
        <begin position="97"/>
        <end position="191"/>
    </location>
</feature>
<dbReference type="GO" id="GO:0000981">
    <property type="term" value="F:DNA-binding transcription factor activity, RNA polymerase II-specific"/>
    <property type="evidence" value="ECO:0007669"/>
    <property type="project" value="TreeGrafter"/>
</dbReference>
<dbReference type="InterPro" id="IPR036390">
    <property type="entry name" value="WH_DNA-bd_sf"/>
</dbReference>
<evidence type="ECO:0000259" key="9">
    <source>
        <dbReference type="PROSITE" id="PS50039"/>
    </source>
</evidence>
<evidence type="ECO:0000256" key="8">
    <source>
        <dbReference type="SAM" id="MobiDB-lite"/>
    </source>
</evidence>
<feature type="compositionally biased region" description="Gly residues" evidence="8">
    <location>
        <begin position="74"/>
        <end position="85"/>
    </location>
</feature>
<feature type="DNA-binding region" description="Fork-head" evidence="7">
    <location>
        <begin position="97"/>
        <end position="191"/>
    </location>
</feature>
<feature type="region of interest" description="Disordered" evidence="8">
    <location>
        <begin position="174"/>
        <end position="311"/>
    </location>
</feature>
<dbReference type="Pfam" id="PF00250">
    <property type="entry name" value="Forkhead"/>
    <property type="match status" value="1"/>
</dbReference>
<gene>
    <name evidence="10" type="ORF">CesoFtcFv8_010031</name>
</gene>
<evidence type="ECO:0000256" key="1">
    <source>
        <dbReference type="ARBA" id="ARBA00004496"/>
    </source>
</evidence>